<feature type="transmembrane region" description="Helical" evidence="10">
    <location>
        <begin position="12"/>
        <end position="29"/>
    </location>
</feature>
<dbReference type="Proteomes" id="UP001201273">
    <property type="component" value="Unassembled WGS sequence"/>
</dbReference>
<keyword evidence="9 10" id="KW-0472">Membrane</keyword>
<evidence type="ECO:0000256" key="7">
    <source>
        <dbReference type="ARBA" id="ARBA00022692"/>
    </source>
</evidence>
<proteinExistence type="inferred from homology"/>
<reference evidence="11 12" key="1">
    <citation type="journal article" date="2022" name="Environ. Microbiol. Rep.">
        <title>Eco-phylogenetic analyses reveal divergent evolution of vitamin B12 metabolism in the marine bacterial family 'Psychromonadaceae'.</title>
        <authorList>
            <person name="Jin X."/>
            <person name="Yang Y."/>
            <person name="Cao H."/>
            <person name="Gao B."/>
            <person name="Zhao Z."/>
        </authorList>
    </citation>
    <scope>NUCLEOTIDE SEQUENCE [LARGE SCALE GENOMIC DNA]</scope>
    <source>
        <strain evidence="11 12">MKS20</strain>
    </source>
</reference>
<dbReference type="RefSeq" id="WP_233054544.1">
    <property type="nucleotide sequence ID" value="NZ_JAIMJA010000025.1"/>
</dbReference>
<dbReference type="PANTHER" id="PTHR36122">
    <property type="entry name" value="NICOTINAMIDE RIBOSIDE TRANSPORTER PNUC"/>
    <property type="match status" value="1"/>
</dbReference>
<keyword evidence="7 10" id="KW-0812">Transmembrane</keyword>
<comment type="subcellular location">
    <subcellularLocation>
        <location evidence="2">Cell membrane</location>
        <topology evidence="2">Multi-pass membrane protein</topology>
    </subcellularLocation>
</comment>
<evidence type="ECO:0000256" key="5">
    <source>
        <dbReference type="ARBA" id="ARBA00022448"/>
    </source>
</evidence>
<evidence type="ECO:0000256" key="8">
    <source>
        <dbReference type="ARBA" id="ARBA00022989"/>
    </source>
</evidence>
<feature type="transmembrane region" description="Helical" evidence="10">
    <location>
        <begin position="123"/>
        <end position="141"/>
    </location>
</feature>
<comment type="caution">
    <text evidence="11">The sequence shown here is derived from an EMBL/GenBank/DDBJ whole genome shotgun (WGS) entry which is preliminary data.</text>
</comment>
<evidence type="ECO:0000256" key="4">
    <source>
        <dbReference type="ARBA" id="ARBA00017522"/>
    </source>
</evidence>
<comment type="function">
    <text evidence="1">Required for nicotinamide riboside transport across the inner membrane.</text>
</comment>
<evidence type="ECO:0000256" key="9">
    <source>
        <dbReference type="ARBA" id="ARBA00023136"/>
    </source>
</evidence>
<evidence type="ECO:0000313" key="12">
    <source>
        <dbReference type="Proteomes" id="UP001201273"/>
    </source>
</evidence>
<keyword evidence="5" id="KW-0813">Transport</keyword>
<accession>A0ABS8WEX4</accession>
<feature type="transmembrane region" description="Helical" evidence="10">
    <location>
        <begin position="98"/>
        <end position="117"/>
    </location>
</feature>
<evidence type="ECO:0000256" key="1">
    <source>
        <dbReference type="ARBA" id="ARBA00002672"/>
    </source>
</evidence>
<feature type="transmembrane region" description="Helical" evidence="10">
    <location>
        <begin position="148"/>
        <end position="165"/>
    </location>
</feature>
<name>A0ABS8WEX4_9GAMM</name>
<evidence type="ECO:0000256" key="10">
    <source>
        <dbReference type="SAM" id="Phobius"/>
    </source>
</evidence>
<evidence type="ECO:0000313" key="11">
    <source>
        <dbReference type="EMBL" id="MCE2596820.1"/>
    </source>
</evidence>
<dbReference type="PANTHER" id="PTHR36122:SF2">
    <property type="entry name" value="NICOTINAMIDE RIBOSIDE TRANSPORTER PNUC"/>
    <property type="match status" value="1"/>
</dbReference>
<evidence type="ECO:0000256" key="2">
    <source>
        <dbReference type="ARBA" id="ARBA00004651"/>
    </source>
</evidence>
<keyword evidence="12" id="KW-1185">Reference proteome</keyword>
<dbReference type="Pfam" id="PF04973">
    <property type="entry name" value="NMN_transporter"/>
    <property type="match status" value="1"/>
</dbReference>
<comment type="similarity">
    <text evidence="3">Belongs to the nicotinamide ribonucleoside (NR) uptake permease (TC 4.B.1) family.</text>
</comment>
<feature type="transmembrane region" description="Helical" evidence="10">
    <location>
        <begin position="171"/>
        <end position="188"/>
    </location>
</feature>
<keyword evidence="6" id="KW-1003">Cell membrane</keyword>
<dbReference type="NCBIfam" id="TIGR01528">
    <property type="entry name" value="NMN_trans_PnuC"/>
    <property type="match status" value="1"/>
</dbReference>
<organism evidence="11 12">
    <name type="scientific">Motilimonas cestriensis</name>
    <dbReference type="NCBI Taxonomy" id="2742685"/>
    <lineage>
        <taxon>Bacteria</taxon>
        <taxon>Pseudomonadati</taxon>
        <taxon>Pseudomonadota</taxon>
        <taxon>Gammaproteobacteria</taxon>
        <taxon>Alteromonadales</taxon>
        <taxon>Alteromonadales genera incertae sedis</taxon>
        <taxon>Motilimonas</taxon>
    </lineage>
</organism>
<dbReference type="EMBL" id="JAIMJA010000025">
    <property type="protein sequence ID" value="MCE2596820.1"/>
    <property type="molecule type" value="Genomic_DNA"/>
</dbReference>
<evidence type="ECO:0000256" key="3">
    <source>
        <dbReference type="ARBA" id="ARBA00006669"/>
    </source>
</evidence>
<protein>
    <recommendedName>
        <fullName evidence="4">Nicotinamide riboside transporter PnuC</fullName>
    </recommendedName>
</protein>
<feature type="transmembrane region" description="Helical" evidence="10">
    <location>
        <begin position="59"/>
        <end position="77"/>
    </location>
</feature>
<sequence length="194" mass="22291">MDFIQQMIGSSAIEYIAVTCGFLNVYLIIKRSLWNYLFGFIMVVLYAKIFFDYQLYSDSLLQVFFFITQCYGVFYWLKHKAPDGKVQVAYLNHRHFSQGLLATSALWLILAVVMQQYTDATHPFWDGAIAALSVSAQILLMRRHLQSWYLWIAVDVLAIGLFIVKGLLPTAALYGVFLILAILGLLQWQRASRD</sequence>
<dbReference type="InterPro" id="IPR006419">
    <property type="entry name" value="NMN_transpt_PnuC"/>
</dbReference>
<feature type="transmembrane region" description="Helical" evidence="10">
    <location>
        <begin position="36"/>
        <end position="53"/>
    </location>
</feature>
<keyword evidence="8 10" id="KW-1133">Transmembrane helix</keyword>
<evidence type="ECO:0000256" key="6">
    <source>
        <dbReference type="ARBA" id="ARBA00022475"/>
    </source>
</evidence>
<gene>
    <name evidence="11" type="primary">pnuC</name>
    <name evidence="11" type="ORF">K6Y31_18760</name>
</gene>